<accession>A0A2I1H600</accession>
<dbReference type="VEuPathDB" id="FungiDB:FUN_009716"/>
<dbReference type="EMBL" id="LLXI01001576">
    <property type="protein sequence ID" value="PKY54305.1"/>
    <property type="molecule type" value="Genomic_DNA"/>
</dbReference>
<evidence type="ECO:0000313" key="3">
    <source>
        <dbReference type="Proteomes" id="UP000234323"/>
    </source>
</evidence>
<dbReference type="VEuPathDB" id="FungiDB:RhiirA1_458673"/>
<dbReference type="AlphaFoldDB" id="A0A2I1H600"/>
<gene>
    <name evidence="2" type="ORF">RhiirA4_473036</name>
</gene>
<dbReference type="VEuPathDB" id="FungiDB:RhiirFUN_021536"/>
<reference evidence="2 3" key="1">
    <citation type="submission" date="2015-10" db="EMBL/GenBank/DDBJ databases">
        <title>Genome analyses suggest a sexual origin of heterokaryosis in a supposedly ancient asexual fungus.</title>
        <authorList>
            <person name="Ropars J."/>
            <person name="Sedzielewska K."/>
            <person name="Noel J."/>
            <person name="Charron P."/>
            <person name="Farinelli L."/>
            <person name="Marton T."/>
            <person name="Kruger M."/>
            <person name="Pelin A."/>
            <person name="Brachmann A."/>
            <person name="Corradi N."/>
        </authorList>
    </citation>
    <scope>NUCLEOTIDE SEQUENCE [LARGE SCALE GENOMIC DNA]</scope>
    <source>
        <strain evidence="2 3">A4</strain>
    </source>
</reference>
<feature type="chain" id="PRO_5014178061" description="Secreted protein" evidence="1">
    <location>
        <begin position="26"/>
        <end position="219"/>
    </location>
</feature>
<keyword evidence="3" id="KW-1185">Reference proteome</keyword>
<organism evidence="2 3">
    <name type="scientific">Rhizophagus irregularis</name>
    <dbReference type="NCBI Taxonomy" id="588596"/>
    <lineage>
        <taxon>Eukaryota</taxon>
        <taxon>Fungi</taxon>
        <taxon>Fungi incertae sedis</taxon>
        <taxon>Mucoromycota</taxon>
        <taxon>Glomeromycotina</taxon>
        <taxon>Glomeromycetes</taxon>
        <taxon>Glomerales</taxon>
        <taxon>Glomeraceae</taxon>
        <taxon>Rhizophagus</taxon>
    </lineage>
</organism>
<evidence type="ECO:0008006" key="4">
    <source>
        <dbReference type="Google" id="ProtNLM"/>
    </source>
</evidence>
<dbReference type="Proteomes" id="UP000234323">
    <property type="component" value="Unassembled WGS sequence"/>
</dbReference>
<keyword evidence="1" id="KW-0732">Signal</keyword>
<comment type="caution">
    <text evidence="2">The sequence shown here is derived from an EMBL/GenBank/DDBJ whole genome shotgun (WGS) entry which is preliminary data.</text>
</comment>
<sequence length="219" mass="24857">MISRKLFFLAMVALFCMIFIELSQTAPLIKRQDGNVAFADFEGEVTGRFTWTNIPGEKCRVTGQFNTGLDSADIGDYELFIKDDDGKVIQDLTKEFRNEVTINPPGCSPFEVDFPSMTVGDVVGDSLVLKHKESKIGEAEIKKSKHHKIYGLTYDGNIVNGICELYTNDKSRFDLRIKLCISLDIARGLNFLKAVKIVNRERILHIYFDSFNDMPEGYY</sequence>
<name>A0A2I1H600_9GLOM</name>
<protein>
    <recommendedName>
        <fullName evidence="4">Secreted protein</fullName>
    </recommendedName>
</protein>
<feature type="signal peptide" evidence="1">
    <location>
        <begin position="1"/>
        <end position="25"/>
    </location>
</feature>
<proteinExistence type="predicted"/>
<evidence type="ECO:0000313" key="2">
    <source>
        <dbReference type="EMBL" id="PKY54305.1"/>
    </source>
</evidence>
<evidence type="ECO:0000256" key="1">
    <source>
        <dbReference type="SAM" id="SignalP"/>
    </source>
</evidence>